<dbReference type="SUPFAM" id="SSF53850">
    <property type="entry name" value="Periplasmic binding protein-like II"/>
    <property type="match status" value="1"/>
</dbReference>
<evidence type="ECO:0000259" key="5">
    <source>
        <dbReference type="PROSITE" id="PS50931"/>
    </source>
</evidence>
<dbReference type="Pfam" id="PF03466">
    <property type="entry name" value="LysR_substrate"/>
    <property type="match status" value="1"/>
</dbReference>
<dbReference type="PRINTS" id="PR00039">
    <property type="entry name" value="HTHLYSR"/>
</dbReference>
<keyword evidence="3" id="KW-0238">DNA-binding</keyword>
<dbReference type="InterPro" id="IPR005119">
    <property type="entry name" value="LysR_subst-bd"/>
</dbReference>
<evidence type="ECO:0000313" key="7">
    <source>
        <dbReference type="Proteomes" id="UP001224682"/>
    </source>
</evidence>
<dbReference type="NCBIfam" id="TIGR02424">
    <property type="entry name" value="TF_pcaQ"/>
    <property type="match status" value="1"/>
</dbReference>
<dbReference type="Gene3D" id="1.10.10.10">
    <property type="entry name" value="Winged helix-like DNA-binding domain superfamily/Winged helix DNA-binding domain"/>
    <property type="match status" value="1"/>
</dbReference>
<dbReference type="EMBL" id="JAUSUI010000010">
    <property type="protein sequence ID" value="MDQ0304967.1"/>
    <property type="molecule type" value="Genomic_DNA"/>
</dbReference>
<dbReference type="SUPFAM" id="SSF46785">
    <property type="entry name" value="Winged helix' DNA-binding domain"/>
    <property type="match status" value="1"/>
</dbReference>
<comment type="caution">
    <text evidence="6">The sequence shown here is derived from an EMBL/GenBank/DDBJ whole genome shotgun (WGS) entry which is preliminary data.</text>
</comment>
<comment type="similarity">
    <text evidence="1">Belongs to the LysR transcriptional regulatory family.</text>
</comment>
<dbReference type="InterPro" id="IPR050950">
    <property type="entry name" value="HTH-type_LysR_regulators"/>
</dbReference>
<feature type="domain" description="HTH lysR-type" evidence="5">
    <location>
        <begin position="9"/>
        <end position="66"/>
    </location>
</feature>
<dbReference type="InterPro" id="IPR012787">
    <property type="entry name" value="TF_PcaQ"/>
</dbReference>
<gene>
    <name evidence="6" type="ORF">J2S75_004017</name>
</gene>
<evidence type="ECO:0000256" key="2">
    <source>
        <dbReference type="ARBA" id="ARBA00023015"/>
    </source>
</evidence>
<dbReference type="PANTHER" id="PTHR30419">
    <property type="entry name" value="HTH-TYPE TRANSCRIPTIONAL REGULATOR YBHD"/>
    <property type="match status" value="1"/>
</dbReference>
<accession>A0ABU0BGK5</accession>
<proteinExistence type="inferred from homology"/>
<dbReference type="PANTHER" id="PTHR30419:SF8">
    <property type="entry name" value="NITROGEN ASSIMILATION TRANSCRIPTIONAL ACTIVATOR-RELATED"/>
    <property type="match status" value="1"/>
</dbReference>
<keyword evidence="4" id="KW-0804">Transcription</keyword>
<name>A0ABU0BGK5_9HYPH</name>
<dbReference type="Proteomes" id="UP001224682">
    <property type="component" value="Unassembled WGS sequence"/>
</dbReference>
<evidence type="ECO:0000256" key="1">
    <source>
        <dbReference type="ARBA" id="ARBA00009437"/>
    </source>
</evidence>
<dbReference type="InterPro" id="IPR000847">
    <property type="entry name" value="LysR_HTH_N"/>
</dbReference>
<evidence type="ECO:0000256" key="3">
    <source>
        <dbReference type="ARBA" id="ARBA00023125"/>
    </source>
</evidence>
<keyword evidence="7" id="KW-1185">Reference proteome</keyword>
<sequence>MGHVLDPRIKLRHIACFLEVARLKSVAKAAALIGITQPAVSKTLQELEHLLGTALFDRSRRSLVLTASGEIFLRYAAVGVTALRQGVHSIASASSGSVLVTVGALPTVSARILPRAVERFAAQGLSARARIVTGPNAYLLSLLRLGDVDFVVGRMAEPEAMIGFAFEHLYSERVALVVRAGHPLLAHDPFDIAMIENYQVVMPPPGSVIRPIVERLLIANGIGRLRDEVETVSDAFGRGFTRSSDAVWIISEGVVAEDVADGILATLPVDTAETLGPVGLTSRVDTSLTLPAQALLQSIRDVAAKRR</sequence>
<keyword evidence="2" id="KW-0805">Transcription regulation</keyword>
<dbReference type="PROSITE" id="PS50931">
    <property type="entry name" value="HTH_LYSR"/>
    <property type="match status" value="1"/>
</dbReference>
<dbReference type="Pfam" id="PF00126">
    <property type="entry name" value="HTH_1"/>
    <property type="match status" value="1"/>
</dbReference>
<dbReference type="Gene3D" id="3.40.190.10">
    <property type="entry name" value="Periplasmic binding protein-like II"/>
    <property type="match status" value="2"/>
</dbReference>
<evidence type="ECO:0000313" key="6">
    <source>
        <dbReference type="EMBL" id="MDQ0304967.1"/>
    </source>
</evidence>
<dbReference type="InterPro" id="IPR036388">
    <property type="entry name" value="WH-like_DNA-bd_sf"/>
</dbReference>
<organism evidence="6 7">
    <name type="scientific">Ancylobacter polymorphus</name>
    <dbReference type="NCBI Taxonomy" id="223390"/>
    <lineage>
        <taxon>Bacteria</taxon>
        <taxon>Pseudomonadati</taxon>
        <taxon>Pseudomonadota</taxon>
        <taxon>Alphaproteobacteria</taxon>
        <taxon>Hyphomicrobiales</taxon>
        <taxon>Xanthobacteraceae</taxon>
        <taxon>Ancylobacter</taxon>
    </lineage>
</organism>
<evidence type="ECO:0000256" key="4">
    <source>
        <dbReference type="ARBA" id="ARBA00023163"/>
    </source>
</evidence>
<protein>
    <submittedName>
        <fullName evidence="6">LysR family pca operon transcriptional activator</fullName>
    </submittedName>
</protein>
<dbReference type="InterPro" id="IPR036390">
    <property type="entry name" value="WH_DNA-bd_sf"/>
</dbReference>
<reference evidence="6 7" key="1">
    <citation type="submission" date="2023-07" db="EMBL/GenBank/DDBJ databases">
        <title>Genomic Encyclopedia of Type Strains, Phase IV (KMG-IV): sequencing the most valuable type-strain genomes for metagenomic binning, comparative biology and taxonomic classification.</title>
        <authorList>
            <person name="Goeker M."/>
        </authorList>
    </citation>
    <scope>NUCLEOTIDE SEQUENCE [LARGE SCALE GENOMIC DNA]</scope>
    <source>
        <strain evidence="6 7">DSM 2457</strain>
    </source>
</reference>